<gene>
    <name evidence="8" type="ordered locus">DEHA2A05500g</name>
</gene>
<dbReference type="SUPFAM" id="SSF103473">
    <property type="entry name" value="MFS general substrate transporter"/>
    <property type="match status" value="1"/>
</dbReference>
<evidence type="ECO:0000256" key="4">
    <source>
        <dbReference type="ARBA" id="ARBA00022989"/>
    </source>
</evidence>
<dbReference type="GO" id="GO:0016020">
    <property type="term" value="C:membrane"/>
    <property type="evidence" value="ECO:0007669"/>
    <property type="project" value="UniProtKB-SubCell"/>
</dbReference>
<feature type="transmembrane region" description="Helical" evidence="7">
    <location>
        <begin position="439"/>
        <end position="456"/>
    </location>
</feature>
<feature type="transmembrane region" description="Helical" evidence="7">
    <location>
        <begin position="550"/>
        <end position="569"/>
    </location>
</feature>
<feature type="transmembrane region" description="Helical" evidence="7">
    <location>
        <begin position="183"/>
        <end position="206"/>
    </location>
</feature>
<feature type="transmembrane region" description="Helical" evidence="7">
    <location>
        <begin position="212"/>
        <end position="229"/>
    </location>
</feature>
<evidence type="ECO:0000256" key="1">
    <source>
        <dbReference type="ARBA" id="ARBA00004141"/>
    </source>
</evidence>
<evidence type="ECO:0000256" key="2">
    <source>
        <dbReference type="ARBA" id="ARBA00005982"/>
    </source>
</evidence>
<proteinExistence type="inferred from homology"/>
<feature type="transmembrane region" description="Helical" evidence="7">
    <location>
        <begin position="270"/>
        <end position="289"/>
    </location>
</feature>
<keyword evidence="5 7" id="KW-0472">Membrane</keyword>
<dbReference type="EMBL" id="CR382133">
    <property type="protein sequence ID" value="CAG84517.2"/>
    <property type="molecule type" value="Genomic_DNA"/>
</dbReference>
<feature type="transmembrane region" description="Helical" evidence="7">
    <location>
        <begin position="398"/>
        <end position="419"/>
    </location>
</feature>
<accession>Q6BZ08</accession>
<feature type="compositionally biased region" description="Basic and acidic residues" evidence="6">
    <location>
        <begin position="1"/>
        <end position="29"/>
    </location>
</feature>
<comment type="similarity">
    <text evidence="2">Belongs to the major facilitator superfamily. Proton-dependent oligopeptide transporter (POT/PTR) (TC 2.A.17) family.</text>
</comment>
<dbReference type="HOGENOM" id="CLU_004790_4_3_1"/>
<evidence type="ECO:0000256" key="5">
    <source>
        <dbReference type="ARBA" id="ARBA00023136"/>
    </source>
</evidence>
<comment type="subcellular location">
    <subcellularLocation>
        <location evidence="1">Membrane</location>
        <topology evidence="1">Multi-pass membrane protein</topology>
    </subcellularLocation>
</comment>
<dbReference type="Proteomes" id="UP000000599">
    <property type="component" value="Chromosome A"/>
</dbReference>
<dbReference type="KEGG" id="dha:DEHA2A05500g"/>
<reference evidence="8 9" key="1">
    <citation type="journal article" date="2004" name="Nature">
        <title>Genome evolution in yeasts.</title>
        <authorList>
            <consortium name="Genolevures"/>
            <person name="Dujon B."/>
            <person name="Sherman D."/>
            <person name="Fischer G."/>
            <person name="Durrens P."/>
            <person name="Casaregola S."/>
            <person name="Lafontaine I."/>
            <person name="de Montigny J."/>
            <person name="Marck C."/>
            <person name="Neuveglise C."/>
            <person name="Talla E."/>
            <person name="Goffard N."/>
            <person name="Frangeul L."/>
            <person name="Aigle M."/>
            <person name="Anthouard V."/>
            <person name="Babour A."/>
            <person name="Barbe V."/>
            <person name="Barnay S."/>
            <person name="Blanchin S."/>
            <person name="Beckerich J.M."/>
            <person name="Beyne E."/>
            <person name="Bleykasten C."/>
            <person name="Boisrame A."/>
            <person name="Boyer J."/>
            <person name="Cattolico L."/>
            <person name="Confanioleri F."/>
            <person name="de Daruvar A."/>
            <person name="Despons L."/>
            <person name="Fabre E."/>
            <person name="Fairhead C."/>
            <person name="Ferry-Dumazet H."/>
            <person name="Groppi A."/>
            <person name="Hantraye F."/>
            <person name="Hennequin C."/>
            <person name="Jauniaux N."/>
            <person name="Joyet P."/>
            <person name="Kachouri R."/>
            <person name="Kerrest A."/>
            <person name="Koszul R."/>
            <person name="Lemaire M."/>
            <person name="Lesur I."/>
            <person name="Ma L."/>
            <person name="Muller H."/>
            <person name="Nicaud J.M."/>
            <person name="Nikolski M."/>
            <person name="Oztas S."/>
            <person name="Ozier-Kalogeropoulos O."/>
            <person name="Pellenz S."/>
            <person name="Potier S."/>
            <person name="Richard G.F."/>
            <person name="Straub M.L."/>
            <person name="Suleau A."/>
            <person name="Swennene D."/>
            <person name="Tekaia F."/>
            <person name="Wesolowski-Louvel M."/>
            <person name="Westhof E."/>
            <person name="Wirth B."/>
            <person name="Zeniou-Meyer M."/>
            <person name="Zivanovic I."/>
            <person name="Bolotin-Fukuhara M."/>
            <person name="Thierry A."/>
            <person name="Bouchier C."/>
            <person name="Caudron B."/>
            <person name="Scarpelli C."/>
            <person name="Gaillardin C."/>
            <person name="Weissenbach J."/>
            <person name="Wincker P."/>
            <person name="Souciet J.L."/>
        </authorList>
    </citation>
    <scope>NUCLEOTIDE SEQUENCE [LARGE SCALE GENOMIC DNA]</scope>
    <source>
        <strain evidence="9">ATCC 36239 / CBS 767 / BCRC 21394 / JCM 1990 / NBRC 0083 / IGC 2968</strain>
    </source>
</reference>
<dbReference type="InterPro" id="IPR036259">
    <property type="entry name" value="MFS_trans_sf"/>
</dbReference>
<dbReference type="RefSeq" id="XP_456561.2">
    <property type="nucleotide sequence ID" value="XM_456561.1"/>
</dbReference>
<evidence type="ECO:0000313" key="8">
    <source>
        <dbReference type="EMBL" id="CAG84517.2"/>
    </source>
</evidence>
<dbReference type="InParanoid" id="Q6BZ08"/>
<evidence type="ECO:0000256" key="3">
    <source>
        <dbReference type="ARBA" id="ARBA00022692"/>
    </source>
</evidence>
<dbReference type="Pfam" id="PF00854">
    <property type="entry name" value="PTR2"/>
    <property type="match status" value="1"/>
</dbReference>
<protein>
    <submittedName>
        <fullName evidence="8">DEHA2A05500p</fullName>
    </submittedName>
</protein>
<keyword evidence="9" id="KW-1185">Reference proteome</keyword>
<dbReference type="OrthoDB" id="8904098at2759"/>
<feature type="transmembrane region" description="Helical" evidence="7">
    <location>
        <begin position="581"/>
        <end position="601"/>
    </location>
</feature>
<feature type="transmembrane region" description="Helical" evidence="7">
    <location>
        <begin position="153"/>
        <end position="171"/>
    </location>
</feature>
<feature type="compositionally biased region" description="Polar residues" evidence="6">
    <location>
        <begin position="32"/>
        <end position="41"/>
    </location>
</feature>
<keyword evidence="3 7" id="KW-0812">Transmembrane</keyword>
<dbReference type="AlphaFoldDB" id="Q6BZ08"/>
<dbReference type="Gene3D" id="1.20.1250.20">
    <property type="entry name" value="MFS general substrate transporter like domains"/>
    <property type="match status" value="1"/>
</dbReference>
<dbReference type="eggNOG" id="KOG1237">
    <property type="taxonomic scope" value="Eukaryota"/>
</dbReference>
<dbReference type="InterPro" id="IPR000109">
    <property type="entry name" value="POT_fam"/>
</dbReference>
<dbReference type="PANTHER" id="PTHR11654">
    <property type="entry name" value="OLIGOPEPTIDE TRANSPORTER-RELATED"/>
    <property type="match status" value="1"/>
</dbReference>
<keyword evidence="4 7" id="KW-1133">Transmembrane helix</keyword>
<evidence type="ECO:0000313" key="9">
    <source>
        <dbReference type="Proteomes" id="UP000000599"/>
    </source>
</evidence>
<dbReference type="OMA" id="LSECFCN"/>
<sequence>MTSVKEINEKDPGKDEYSVDERAEHEVAETHLNANHDNASIVSKEEFEDEGIYDFDDSNNYSTTFVDDHNPMGLRKPTKQEASSLRRVLGRADWACYMICVAEFAERASYYSCQTLLSNFVTNPLPEGSGTGKLMPGSVNPGALGLGVPTATAITYTLTFVAYLVPLYAGYVADSQIGKFRAIWIGVICGFFAHILLVIAAIPAVIEGGNAIVPTAFGIITLAFGTGFIKPNLLPLLLDQYPEESDVVKLLPSGEKVIVDRQKSLERMVLVFYWSVNLGALFPIPSVYIEQRIGFWFAFFIPIIIYLIIPAVFWFVRPRLKKEKLQSSVMVNTNKILKVSFRGNWIKRIRNNTFWDYAAPTNMNARGEEYYSAKKKKPITWTDQWVLDVKQIVNISKVFLYFVIFNLCDAGGTGATPALTAQSGSLTSDGTPNDIYSSFNPITIIFLIPILDYGIYPLLRRWKIDFRPVLRITFGFLLAALSQVAAAVIQKEIYNQIECGDHATECVEKGIVAPFSAWVSVMPYILSAASECFANTSGYELGYTRAPPHLKGFVQALFLLATALAAAIGDAISPALKDPNLVWYFAALAIVGGVFTVLFYVHFRNLHKIMGQESKLRAIMMRQENEKEVSEVNNLASITSVPSVAVKQI</sequence>
<evidence type="ECO:0000256" key="6">
    <source>
        <dbReference type="SAM" id="MobiDB-lite"/>
    </source>
</evidence>
<dbReference type="GeneID" id="2899904"/>
<name>Q6BZ08_DEBHA</name>
<feature type="region of interest" description="Disordered" evidence="6">
    <location>
        <begin position="1"/>
        <end position="41"/>
    </location>
</feature>
<dbReference type="GO" id="GO:0022857">
    <property type="term" value="F:transmembrane transporter activity"/>
    <property type="evidence" value="ECO:0007669"/>
    <property type="project" value="InterPro"/>
</dbReference>
<evidence type="ECO:0000256" key="7">
    <source>
        <dbReference type="SAM" id="Phobius"/>
    </source>
</evidence>
<organism evidence="8 9">
    <name type="scientific">Debaryomyces hansenii (strain ATCC 36239 / CBS 767 / BCRC 21394 / JCM 1990 / NBRC 0083 / IGC 2968)</name>
    <name type="common">Yeast</name>
    <name type="synonym">Torulaspora hansenii</name>
    <dbReference type="NCBI Taxonomy" id="284592"/>
    <lineage>
        <taxon>Eukaryota</taxon>
        <taxon>Fungi</taxon>
        <taxon>Dikarya</taxon>
        <taxon>Ascomycota</taxon>
        <taxon>Saccharomycotina</taxon>
        <taxon>Pichiomycetes</taxon>
        <taxon>Debaryomycetaceae</taxon>
        <taxon>Debaryomyces</taxon>
    </lineage>
</organism>
<feature type="transmembrane region" description="Helical" evidence="7">
    <location>
        <begin position="295"/>
        <end position="316"/>
    </location>
</feature>